<dbReference type="AlphaFoldDB" id="A0A9W8S3S8"/>
<accession>A0A9W8S3S8</accession>
<dbReference type="Proteomes" id="UP001152049">
    <property type="component" value="Unassembled WGS sequence"/>
</dbReference>
<dbReference type="EMBL" id="JAOQAZ010000010">
    <property type="protein sequence ID" value="KAJ4263438.1"/>
    <property type="molecule type" value="Genomic_DNA"/>
</dbReference>
<keyword evidence="2" id="KW-1185">Reference proteome</keyword>
<evidence type="ECO:0000313" key="1">
    <source>
        <dbReference type="EMBL" id="KAJ4263438.1"/>
    </source>
</evidence>
<gene>
    <name evidence="1" type="ORF">NW762_006257</name>
</gene>
<dbReference type="OrthoDB" id="5104305at2759"/>
<comment type="caution">
    <text evidence="1">The sequence shown here is derived from an EMBL/GenBank/DDBJ whole genome shotgun (WGS) entry which is preliminary data.</text>
</comment>
<protein>
    <submittedName>
        <fullName evidence="1">Uncharacterized protein</fullName>
    </submittedName>
</protein>
<evidence type="ECO:0000313" key="2">
    <source>
        <dbReference type="Proteomes" id="UP001152049"/>
    </source>
</evidence>
<organism evidence="1 2">
    <name type="scientific">Fusarium torreyae</name>
    <dbReference type="NCBI Taxonomy" id="1237075"/>
    <lineage>
        <taxon>Eukaryota</taxon>
        <taxon>Fungi</taxon>
        <taxon>Dikarya</taxon>
        <taxon>Ascomycota</taxon>
        <taxon>Pezizomycotina</taxon>
        <taxon>Sordariomycetes</taxon>
        <taxon>Hypocreomycetidae</taxon>
        <taxon>Hypocreales</taxon>
        <taxon>Nectriaceae</taxon>
        <taxon>Fusarium</taxon>
    </lineage>
</organism>
<reference evidence="1" key="1">
    <citation type="submission" date="2022-09" db="EMBL/GenBank/DDBJ databases">
        <title>Fusarium specimens isolated from Avocado Roots.</title>
        <authorList>
            <person name="Stajich J."/>
            <person name="Roper C."/>
            <person name="Heimlech-Rivalta G."/>
        </authorList>
    </citation>
    <scope>NUCLEOTIDE SEQUENCE</scope>
    <source>
        <strain evidence="1">CF00136</strain>
    </source>
</reference>
<proteinExistence type="predicted"/>
<name>A0A9W8S3S8_9HYPO</name>
<sequence>MANQISFLDLPIEIRDMIYDYALEDVEFTNALQAKTAYTPKKVPLLYVDETITKELQHRLYANHAMVIPIQEPSRYAIGDWTFAPQVTECSRMMKQRSKILTIEMCQTTPSHYANPPLDKDGKPKEAHGFWERNGGDTFAKKVVGELLDFKSELPAVKTIKIVFWDGNWFAYNRHWKEPLKQLQKEWPEILLDVEYNLFDYDDPDAGDGGSNMIQVWNNWRKKSCGTSFAANNFHEVRKRKFEGYRINIEAWEDERFSYFDYIQVNRALRCFNVDVRPIFVKTGKW</sequence>